<dbReference type="AlphaFoldDB" id="A0A9P5WVT5"/>
<protein>
    <submittedName>
        <fullName evidence="1">Uncharacterized protein</fullName>
    </submittedName>
</protein>
<comment type="caution">
    <text evidence="1">The sequence shown here is derived from an EMBL/GenBank/DDBJ whole genome shotgun (WGS) entry which is preliminary data.</text>
</comment>
<gene>
    <name evidence="1" type="ORF">P691DRAFT_769882</name>
</gene>
<dbReference type="Proteomes" id="UP000807342">
    <property type="component" value="Unassembled WGS sequence"/>
</dbReference>
<name>A0A9P5WVT5_9AGAR</name>
<reference evidence="1" key="1">
    <citation type="submission" date="2020-11" db="EMBL/GenBank/DDBJ databases">
        <authorList>
            <consortium name="DOE Joint Genome Institute"/>
            <person name="Ahrendt S."/>
            <person name="Riley R."/>
            <person name="Andreopoulos W."/>
            <person name="Labutti K."/>
            <person name="Pangilinan J."/>
            <person name="Ruiz-Duenas F.J."/>
            <person name="Barrasa J.M."/>
            <person name="Sanchez-Garcia M."/>
            <person name="Camarero S."/>
            <person name="Miyauchi S."/>
            <person name="Serrano A."/>
            <person name="Linde D."/>
            <person name="Babiker R."/>
            <person name="Drula E."/>
            <person name="Ayuso-Fernandez I."/>
            <person name="Pacheco R."/>
            <person name="Padilla G."/>
            <person name="Ferreira P."/>
            <person name="Barriuso J."/>
            <person name="Kellner H."/>
            <person name="Castanera R."/>
            <person name="Alfaro M."/>
            <person name="Ramirez L."/>
            <person name="Pisabarro A.G."/>
            <person name="Kuo A."/>
            <person name="Tritt A."/>
            <person name="Lipzen A."/>
            <person name="He G."/>
            <person name="Yan M."/>
            <person name="Ng V."/>
            <person name="Cullen D."/>
            <person name="Martin F."/>
            <person name="Rosso M.-N."/>
            <person name="Henrissat B."/>
            <person name="Hibbett D."/>
            <person name="Martinez A.T."/>
            <person name="Grigoriev I.V."/>
        </authorList>
    </citation>
    <scope>NUCLEOTIDE SEQUENCE</scope>
    <source>
        <strain evidence="1">MF-IS2</strain>
    </source>
</reference>
<dbReference type="EMBL" id="MU154411">
    <property type="protein sequence ID" value="KAF9439408.1"/>
    <property type="molecule type" value="Genomic_DNA"/>
</dbReference>
<evidence type="ECO:0000313" key="1">
    <source>
        <dbReference type="EMBL" id="KAF9439408.1"/>
    </source>
</evidence>
<accession>A0A9P5WVT5</accession>
<organism evidence="1 2">
    <name type="scientific">Macrolepiota fuliginosa MF-IS2</name>
    <dbReference type="NCBI Taxonomy" id="1400762"/>
    <lineage>
        <taxon>Eukaryota</taxon>
        <taxon>Fungi</taxon>
        <taxon>Dikarya</taxon>
        <taxon>Basidiomycota</taxon>
        <taxon>Agaricomycotina</taxon>
        <taxon>Agaricomycetes</taxon>
        <taxon>Agaricomycetidae</taxon>
        <taxon>Agaricales</taxon>
        <taxon>Agaricineae</taxon>
        <taxon>Agaricaceae</taxon>
        <taxon>Macrolepiota</taxon>
    </lineage>
</organism>
<keyword evidence="2" id="KW-1185">Reference proteome</keyword>
<sequence>MLPKFQYLKQKVFRRAESGREWNRSGHREPHNNVLPRAGDLISASYSATAHRRATMSGPQLGHKRWVLQIAAILWWPKEYNFCLSIAAMLTIPHREAIFPVPMTL</sequence>
<evidence type="ECO:0000313" key="2">
    <source>
        <dbReference type="Proteomes" id="UP000807342"/>
    </source>
</evidence>
<proteinExistence type="predicted"/>